<feature type="binding site" evidence="3">
    <location>
        <position position="125"/>
    </location>
    <ligand>
        <name>Zn(2+)</name>
        <dbReference type="ChEBI" id="CHEBI:29105"/>
        <label>2</label>
    </ligand>
</feature>
<dbReference type="Pfam" id="PF07687">
    <property type="entry name" value="M20_dimer"/>
    <property type="match status" value="1"/>
</dbReference>
<feature type="binding site" evidence="3">
    <location>
        <position position="79"/>
    </location>
    <ligand>
        <name>Zn(2+)</name>
        <dbReference type="ChEBI" id="CHEBI:29105"/>
        <label>1</label>
    </ligand>
</feature>
<evidence type="ECO:0000256" key="1">
    <source>
        <dbReference type="ARBA" id="ARBA00006153"/>
    </source>
</evidence>
<feature type="binding site" evidence="3">
    <location>
        <position position="90"/>
    </location>
    <ligand>
        <name>Zn(2+)</name>
        <dbReference type="ChEBI" id="CHEBI:29105"/>
        <label>2</label>
    </ligand>
</feature>
<feature type="binding site" evidence="3">
    <location>
        <position position="178"/>
    </location>
    <ligand>
        <name>Zn(2+)</name>
        <dbReference type="ChEBI" id="CHEBI:29105"/>
        <label>1</label>
    </ligand>
</feature>
<comment type="similarity">
    <text evidence="1">Belongs to the peptidase M20 family.</text>
</comment>
<accession>A0A562J4V4</accession>
<dbReference type="EMBL" id="VLKH01000010">
    <property type="protein sequence ID" value="TWH78190.1"/>
    <property type="molecule type" value="Genomic_DNA"/>
</dbReference>
<feature type="binding site" evidence="3">
    <location>
        <position position="364"/>
    </location>
    <ligand>
        <name>Zn(2+)</name>
        <dbReference type="ChEBI" id="CHEBI:29105"/>
        <label>2</label>
    </ligand>
</feature>
<comment type="cofactor">
    <cofactor evidence="3">
        <name>Zn(2+)</name>
        <dbReference type="ChEBI" id="CHEBI:29105"/>
    </cofactor>
    <text evidence="3">Binds 2 Zn(2+) ions per subunit.</text>
</comment>
<dbReference type="Proteomes" id="UP000315343">
    <property type="component" value="Unassembled WGS sequence"/>
</dbReference>
<dbReference type="Gene3D" id="3.40.630.10">
    <property type="entry name" value="Zn peptidases"/>
    <property type="match status" value="1"/>
</dbReference>
<evidence type="ECO:0000256" key="4">
    <source>
        <dbReference type="PIRSR" id="PIRSR001235-2"/>
    </source>
</evidence>
<evidence type="ECO:0000259" key="5">
    <source>
        <dbReference type="Pfam" id="PF07687"/>
    </source>
</evidence>
<comment type="caution">
    <text evidence="6">The sequence shown here is derived from an EMBL/GenBank/DDBJ whole genome shotgun (WGS) entry which is preliminary data.</text>
</comment>
<dbReference type="GO" id="GO:0046872">
    <property type="term" value="F:metal ion binding"/>
    <property type="evidence" value="ECO:0007669"/>
    <property type="project" value="UniProtKB-KW"/>
</dbReference>
<evidence type="ECO:0000256" key="3">
    <source>
        <dbReference type="PIRSR" id="PIRSR001235-1"/>
    </source>
</evidence>
<feature type="binding site" evidence="4">
    <location>
        <position position="276"/>
    </location>
    <ligand>
        <name>allantoate</name>
        <dbReference type="ChEBI" id="CHEBI:17536"/>
    </ligand>
</feature>
<dbReference type="InterPro" id="IPR002933">
    <property type="entry name" value="Peptidase_M20"/>
</dbReference>
<organism evidence="6 7">
    <name type="scientific">Sedimentibacter saalensis</name>
    <dbReference type="NCBI Taxonomy" id="130788"/>
    <lineage>
        <taxon>Bacteria</taxon>
        <taxon>Bacillati</taxon>
        <taxon>Bacillota</taxon>
        <taxon>Tissierellia</taxon>
        <taxon>Sedimentibacter</taxon>
    </lineage>
</organism>
<keyword evidence="2 6" id="KW-0378">Hydrolase</keyword>
<dbReference type="SUPFAM" id="SSF53187">
    <property type="entry name" value="Zn-dependent exopeptidases"/>
    <property type="match status" value="1"/>
</dbReference>
<gene>
    <name evidence="6" type="ORF">LY60_03032</name>
</gene>
<feature type="binding site" evidence="4">
    <location>
        <position position="203"/>
    </location>
    <ligand>
        <name>allantoate</name>
        <dbReference type="ChEBI" id="CHEBI:17536"/>
    </ligand>
</feature>
<dbReference type="OrthoDB" id="9808195at2"/>
<reference evidence="6 7" key="1">
    <citation type="submission" date="2019-07" db="EMBL/GenBank/DDBJ databases">
        <title>Genomic Encyclopedia of Type Strains, Phase I: the one thousand microbial genomes (KMG-I) project.</title>
        <authorList>
            <person name="Kyrpides N."/>
        </authorList>
    </citation>
    <scope>NUCLEOTIDE SEQUENCE [LARGE SCALE GENOMIC DNA]</scope>
    <source>
        <strain evidence="6 7">DSM 13558</strain>
    </source>
</reference>
<keyword evidence="7" id="KW-1185">Reference proteome</keyword>
<evidence type="ECO:0000256" key="2">
    <source>
        <dbReference type="ARBA" id="ARBA00022801"/>
    </source>
</evidence>
<name>A0A562J4V4_9FIRM</name>
<dbReference type="InterPro" id="IPR011650">
    <property type="entry name" value="Peptidase_M20_dimer"/>
</dbReference>
<proteinExistence type="inferred from homology"/>
<dbReference type="AlphaFoldDB" id="A0A562J4V4"/>
<dbReference type="PANTHER" id="PTHR32494">
    <property type="entry name" value="ALLANTOATE DEIMINASE-RELATED"/>
    <property type="match status" value="1"/>
</dbReference>
<dbReference type="Gene3D" id="3.30.70.360">
    <property type="match status" value="1"/>
</dbReference>
<dbReference type="PIRSF" id="PIRSF001235">
    <property type="entry name" value="Amidase_carbamoylase"/>
    <property type="match status" value="1"/>
</dbReference>
<feature type="domain" description="Peptidase M20 dimerisation" evidence="5">
    <location>
        <begin position="199"/>
        <end position="292"/>
    </location>
</feature>
<evidence type="ECO:0000313" key="6">
    <source>
        <dbReference type="EMBL" id="TWH78190.1"/>
    </source>
</evidence>
<feature type="binding site" evidence="4">
    <location>
        <position position="263"/>
    </location>
    <ligand>
        <name>allantoate</name>
        <dbReference type="ChEBI" id="CHEBI:17536"/>
    </ligand>
</feature>
<protein>
    <submittedName>
        <fullName evidence="6">Allantoate deiminase/N-carbamoyl-L-amino-acid hydrolase</fullName>
    </submittedName>
</protein>
<dbReference type="InterPro" id="IPR036264">
    <property type="entry name" value="Bact_exopeptidase_dim_dom"/>
</dbReference>
<dbReference type="Pfam" id="PF01546">
    <property type="entry name" value="Peptidase_M20"/>
    <property type="match status" value="1"/>
</dbReference>
<evidence type="ECO:0000313" key="7">
    <source>
        <dbReference type="Proteomes" id="UP000315343"/>
    </source>
</evidence>
<dbReference type="NCBIfam" id="TIGR01879">
    <property type="entry name" value="hydantase"/>
    <property type="match status" value="1"/>
</dbReference>
<dbReference type="PANTHER" id="PTHR32494:SF5">
    <property type="entry name" value="ALLANTOATE AMIDOHYDROLASE"/>
    <property type="match status" value="1"/>
</dbReference>
<keyword evidence="3" id="KW-0479">Metal-binding</keyword>
<dbReference type="InterPro" id="IPR010158">
    <property type="entry name" value="Amidase_Cbmase"/>
</dbReference>
<feature type="binding site" evidence="3">
    <location>
        <position position="90"/>
    </location>
    <ligand>
        <name>Zn(2+)</name>
        <dbReference type="ChEBI" id="CHEBI:29105"/>
        <label>1</label>
    </ligand>
</feature>
<dbReference type="GO" id="GO:0016813">
    <property type="term" value="F:hydrolase activity, acting on carbon-nitrogen (but not peptide) bonds, in linear amidines"/>
    <property type="evidence" value="ECO:0007669"/>
    <property type="project" value="InterPro"/>
</dbReference>
<keyword evidence="3" id="KW-0862">Zinc</keyword>
<sequence length="398" mass="44095">MSININRLMNDINELGKIGYVDGIGTTRQAYSKSFYEGRKFVEVLMKNAGLKTNIDKIGNLTGYLEGRCNEKIIAMGSHIDTVLGGGIFDGALGVLAAIEVVRAMKEAGYKNSHPIEIIAFNEEEGNVIGGTFGSNAFIGAGFDSVMLSKMTAQGLTKEDFYDSKRSSDNYRCYLELHVEQGGCLENQGVDIGVVSGIVGILRYKATVIGKSNHSGSTPMNLRDDALEKTCRIISEMMEAVRTFSDTMVCTVGTLKVMPGEVNVIPGTTEFIIEMRDVNLDNVLIIIDKIQTKWCERGFFVEEYIKQGETFCDEKLMKIIENSTRKIGYSFKHIISGAGHDLMNMAKFTPSSLIFIPSHMGISHNIMEFSKKEDIFKGARVLYETLIQIDKEGRINEN</sequence>
<dbReference type="RefSeq" id="WP_145085532.1">
    <property type="nucleotide sequence ID" value="NZ_DAMBUX010000010.1"/>
</dbReference>
<dbReference type="SUPFAM" id="SSF55031">
    <property type="entry name" value="Bacterial exopeptidase dimerisation domain"/>
    <property type="match status" value="1"/>
</dbReference>